<evidence type="ECO:0000256" key="6">
    <source>
        <dbReference type="SAM" id="Coils"/>
    </source>
</evidence>
<keyword evidence="2" id="KW-0547">Nucleotide-binding</keyword>
<comment type="similarity">
    <text evidence="1">Belongs to the DNA2/NAM7 helicase family.</text>
</comment>
<dbReference type="RefSeq" id="WP_204701138.1">
    <property type="nucleotide sequence ID" value="NZ_JAFBDQ010000005.1"/>
</dbReference>
<reference evidence="10" key="1">
    <citation type="submission" date="2021-01" db="EMBL/GenBank/DDBJ databases">
        <title>Genomic Encyclopedia of Type Strains, Phase IV (KMG-IV): sequencing the most valuable type-strain genomes for metagenomic binning, comparative biology and taxonomic classification.</title>
        <authorList>
            <person name="Goeker M."/>
        </authorList>
    </citation>
    <scope>NUCLEOTIDE SEQUENCE</scope>
    <source>
        <strain evidence="10">DSM 23230</strain>
    </source>
</reference>
<dbReference type="GO" id="GO:0016787">
    <property type="term" value="F:hydrolase activity"/>
    <property type="evidence" value="ECO:0007669"/>
    <property type="project" value="UniProtKB-KW"/>
</dbReference>
<dbReference type="PANTHER" id="PTHR43788">
    <property type="entry name" value="DNA2/NAM7 HELICASE FAMILY MEMBER"/>
    <property type="match status" value="1"/>
</dbReference>
<evidence type="ECO:0000313" key="11">
    <source>
        <dbReference type="Proteomes" id="UP000774000"/>
    </source>
</evidence>
<gene>
    <name evidence="10" type="ORF">JOC47_001199</name>
</gene>
<organism evidence="10 11">
    <name type="scientific">Halanaerobacter jeridensis</name>
    <dbReference type="NCBI Taxonomy" id="706427"/>
    <lineage>
        <taxon>Bacteria</taxon>
        <taxon>Bacillati</taxon>
        <taxon>Bacillota</taxon>
        <taxon>Clostridia</taxon>
        <taxon>Halanaerobiales</taxon>
        <taxon>Halobacteroidaceae</taxon>
        <taxon>Halanaerobacter</taxon>
    </lineage>
</organism>
<proteinExistence type="inferred from homology"/>
<feature type="domain" description="DNA2/NAM7 helicase helicase" evidence="7">
    <location>
        <begin position="886"/>
        <end position="1045"/>
    </location>
</feature>
<feature type="coiled-coil region" evidence="6">
    <location>
        <begin position="399"/>
        <end position="426"/>
    </location>
</feature>
<dbReference type="EMBL" id="JAFBDQ010000005">
    <property type="protein sequence ID" value="MBM7556356.1"/>
    <property type="molecule type" value="Genomic_DNA"/>
</dbReference>
<dbReference type="InterPro" id="IPR041677">
    <property type="entry name" value="DNA2/NAM7_AAA_11"/>
</dbReference>
<evidence type="ECO:0000256" key="4">
    <source>
        <dbReference type="ARBA" id="ARBA00022806"/>
    </source>
</evidence>
<feature type="coiled-coil region" evidence="6">
    <location>
        <begin position="777"/>
        <end position="842"/>
    </location>
</feature>
<dbReference type="Gene3D" id="3.40.50.300">
    <property type="entry name" value="P-loop containing nucleotide triphosphate hydrolases"/>
    <property type="match status" value="3"/>
</dbReference>
<dbReference type="SUPFAM" id="SSF52540">
    <property type="entry name" value="P-loop containing nucleoside triphosphate hydrolases"/>
    <property type="match status" value="2"/>
</dbReference>
<dbReference type="GO" id="GO:0005524">
    <property type="term" value="F:ATP binding"/>
    <property type="evidence" value="ECO:0007669"/>
    <property type="project" value="UniProtKB-KW"/>
</dbReference>
<evidence type="ECO:0000256" key="2">
    <source>
        <dbReference type="ARBA" id="ARBA00022741"/>
    </source>
</evidence>
<feature type="domain" description="Restriction endonuclease type II-like" evidence="9">
    <location>
        <begin position="1302"/>
        <end position="1393"/>
    </location>
</feature>
<dbReference type="Pfam" id="PF13604">
    <property type="entry name" value="AAA_30"/>
    <property type="match status" value="1"/>
</dbReference>
<evidence type="ECO:0000313" key="10">
    <source>
        <dbReference type="EMBL" id="MBM7556356.1"/>
    </source>
</evidence>
<dbReference type="Gene3D" id="3.40.960.10">
    <property type="entry name" value="VSR Endonuclease"/>
    <property type="match status" value="1"/>
</dbReference>
<evidence type="ECO:0000256" key="5">
    <source>
        <dbReference type="ARBA" id="ARBA00022840"/>
    </source>
</evidence>
<dbReference type="Proteomes" id="UP000774000">
    <property type="component" value="Unassembled WGS sequence"/>
</dbReference>
<dbReference type="InterPro" id="IPR049468">
    <property type="entry name" value="Restrct_endonuc-II-like_dom"/>
</dbReference>
<comment type="caution">
    <text evidence="10">The sequence shown here is derived from an EMBL/GenBank/DDBJ whole genome shotgun (WGS) entry which is preliminary data.</text>
</comment>
<evidence type="ECO:0000256" key="3">
    <source>
        <dbReference type="ARBA" id="ARBA00022801"/>
    </source>
</evidence>
<feature type="coiled-coil region" evidence="6">
    <location>
        <begin position="894"/>
        <end position="942"/>
    </location>
</feature>
<evidence type="ECO:0000259" key="7">
    <source>
        <dbReference type="Pfam" id="PF13086"/>
    </source>
</evidence>
<keyword evidence="4" id="KW-0347">Helicase</keyword>
<dbReference type="InterPro" id="IPR027417">
    <property type="entry name" value="P-loop_NTPase"/>
</dbReference>
<dbReference type="CDD" id="cd18808">
    <property type="entry name" value="SF1_C_Upf1"/>
    <property type="match status" value="1"/>
</dbReference>
<protein>
    <submittedName>
        <fullName evidence="10">KaiC/GvpD/RAD55 family RecA-like ATPase</fullName>
    </submittedName>
</protein>
<evidence type="ECO:0000256" key="1">
    <source>
        <dbReference type="ARBA" id="ARBA00007913"/>
    </source>
</evidence>
<dbReference type="Pfam" id="PF13086">
    <property type="entry name" value="AAA_11"/>
    <property type="match status" value="1"/>
</dbReference>
<dbReference type="Pfam" id="PF13087">
    <property type="entry name" value="AAA_12"/>
    <property type="match status" value="1"/>
</dbReference>
<dbReference type="InterPro" id="IPR041679">
    <property type="entry name" value="DNA2/NAM7-like_C"/>
</dbReference>
<accession>A0A939BRT3</accession>
<name>A0A939BRT3_9FIRM</name>
<dbReference type="Pfam" id="PF18741">
    <property type="entry name" value="MTES_1575"/>
    <property type="match status" value="1"/>
</dbReference>
<keyword evidence="3" id="KW-0378">Hydrolase</keyword>
<dbReference type="GO" id="GO:0043139">
    <property type="term" value="F:5'-3' DNA helicase activity"/>
    <property type="evidence" value="ECO:0007669"/>
    <property type="project" value="TreeGrafter"/>
</dbReference>
<keyword evidence="6" id="KW-0175">Coiled coil</keyword>
<dbReference type="InterPro" id="IPR047187">
    <property type="entry name" value="SF1_C_Upf1"/>
</dbReference>
<evidence type="ECO:0000259" key="9">
    <source>
        <dbReference type="Pfam" id="PF18741"/>
    </source>
</evidence>
<keyword evidence="11" id="KW-1185">Reference proteome</keyword>
<sequence length="1398" mass="162920">MAKQELRAKAHKIFDYLADVVKLGYKVVYDLQDHDDFLLTAAEIKEVQHLKISNEFYLPQGELLTMQRLQETPHSKEENKTAAVTANHKLFDKLFNIKQRLEYEEKTELVLGYGILLWEQEGKQLRYPLLTRNAVIEHQPKENKIRVVAPDDAQWKLEVEPLIDVGATQLAALREKFNQINSLNSTGDNPYLDLLYEATGITADGEVITSSEPAQAAITENLQIVDDWVLFMRQRKQNEVLNDIEAFKKQLADDKITLADSIKNILSDPEESNFEWEDKNFHDEWSSYLDQEILFPKPANDEQVKILDCLEQSNGVVVQGPPGTGKSHTIANLVSHFMAQGEKVLVTSQKDQALKVLTDMIPQQLQSLTMPVFQTDVHRKEKLEEVVTDISDIVSNQSYAQLKSDVEELEEQFATIKDRLEIVVDDLQELGQAELEVRTESMKYSLPPAKAAKKVAHEQEKYSWFKDEPDYEVKQQDGVVLLKSDFPLTKEELETMQQLRAELKPNLDELVQYELPDIDKLVDLQKYRIMSHQLKEARELKNKIEHDYPDLVFKVTEDEVGELLELIKETLNVYNQVSYSRSLNFIKKNQDAKEELKTAIDELGIIVEQITELQQQVGSTTKVDLDKRIKLRDYLEYVEDAIARVKESKSVISWFNLFNNAKKQALRNIRINDHEVSDLEEWIAVRDYIKLRLTIEKFIAHWQGLENSFMGQLPEFSTQVTAKIKHNYEQLQQAFLYKYELRPQLKERLDDTIIGELDVEQRDFAEQLRDLYYVFKLKEEESNLSRAQELFDSMRQELKIYQEQNGHPAVEQLIDCLNITAVEELEDKIAQWSIYYNQLQELEELKPQFKEFEELVDKLATQAPQWAEKCLDANYEVLDLDLSDWQEAWEHKVLESYLKEIISQQEKVTELETQQEEFQEQLTNLKRKLVLAKVKLKLKENTSQADINALKKWKHAVNRIGKGTGKNAAKWSKEAQKYMKKAKNAVPTWIMPLYRVSETITREMNSFDVLIIDEASQSNITALLALARAKKVIVVGDEKQISPSVVGISRDKIEVFIEQHLKDLANKNMMDLKTSLYDIAKATFDGRYNLMLKEHFRSLPEIIEFSNQNFYEGKILPLRNVREEQRLKPTLENIYLKEGEIDSKGKVNKREAEVICEKVKELSQDPMYQDKTFGVVSLKGKKQAEYIAAKIDDYLTPQEQEEHKFLAGDAYTFQGDERDVMLLSMVVASNRRFRALTRSSARQRFNVAVSRARDQVILVHSVKLEQELDNEDDMRYKLLDYIKNHQYLEQKNRSVKCETQLEKDVYQWLKAEGYNVTVKEQIGNHVLDLVVKGEQNRMAIECAGDQFYSPEQWWEDKRKQRQLIRVGWDIYNLQGASFYLNAEQCKRQLKRRIEESLN</sequence>
<keyword evidence="5" id="KW-0067">ATP-binding</keyword>
<dbReference type="InterPro" id="IPR050534">
    <property type="entry name" value="Coronavir_polyprotein_1ab"/>
</dbReference>
<dbReference type="SUPFAM" id="SSF52980">
    <property type="entry name" value="Restriction endonuclease-like"/>
    <property type="match status" value="1"/>
</dbReference>
<evidence type="ECO:0000259" key="8">
    <source>
        <dbReference type="Pfam" id="PF13087"/>
    </source>
</evidence>
<dbReference type="PANTHER" id="PTHR43788:SF8">
    <property type="entry name" value="DNA-BINDING PROTEIN SMUBP-2"/>
    <property type="match status" value="1"/>
</dbReference>
<feature type="domain" description="DNA2/NAM7 helicase-like C-terminal" evidence="8">
    <location>
        <begin position="1088"/>
        <end position="1260"/>
    </location>
</feature>
<dbReference type="InterPro" id="IPR011335">
    <property type="entry name" value="Restrct_endonuc-II-like"/>
</dbReference>